<keyword evidence="3" id="KW-0325">Glycoprotein</keyword>
<dbReference type="OrthoDB" id="10012075at2759"/>
<dbReference type="PANTHER" id="PTHR44337">
    <property type="entry name" value="CARCINOEMBRYONIC ANTIGEN-RELATED CELL ADHESION MOLECULE 8"/>
    <property type="match status" value="1"/>
</dbReference>
<keyword evidence="5" id="KW-0472">Membrane</keyword>
<keyword evidence="4" id="KW-0393">Immunoglobulin domain</keyword>
<dbReference type="PROSITE" id="PS50835">
    <property type="entry name" value="IG_LIKE"/>
    <property type="match status" value="8"/>
</dbReference>
<dbReference type="SMART" id="SM00406">
    <property type="entry name" value="IGv"/>
    <property type="match status" value="4"/>
</dbReference>
<feature type="domain" description="Ig-like" evidence="7">
    <location>
        <begin position="765"/>
        <end position="841"/>
    </location>
</feature>
<evidence type="ECO:0000259" key="7">
    <source>
        <dbReference type="PROSITE" id="PS50835"/>
    </source>
</evidence>
<dbReference type="InterPro" id="IPR013151">
    <property type="entry name" value="Immunoglobulin_dom"/>
</dbReference>
<dbReference type="Pfam" id="PF07686">
    <property type="entry name" value="V-set"/>
    <property type="match status" value="1"/>
</dbReference>
<feature type="domain" description="Ig-like" evidence="7">
    <location>
        <begin position="583"/>
        <end position="661"/>
    </location>
</feature>
<dbReference type="Gene3D" id="2.60.40.10">
    <property type="entry name" value="Immunoglobulins"/>
    <property type="match status" value="9"/>
</dbReference>
<accession>A0A6A5EFN1</accession>
<evidence type="ECO:0000256" key="1">
    <source>
        <dbReference type="ARBA" id="ARBA00022729"/>
    </source>
</evidence>
<evidence type="ECO:0000256" key="2">
    <source>
        <dbReference type="ARBA" id="ARBA00023157"/>
    </source>
</evidence>
<dbReference type="Pfam" id="PF00047">
    <property type="entry name" value="ig"/>
    <property type="match status" value="4"/>
</dbReference>
<dbReference type="SMART" id="SM00409">
    <property type="entry name" value="IG"/>
    <property type="match status" value="9"/>
</dbReference>
<keyword evidence="5" id="KW-0812">Transmembrane</keyword>
<dbReference type="SUPFAM" id="SSF48726">
    <property type="entry name" value="Immunoglobulin"/>
    <property type="match status" value="9"/>
</dbReference>
<dbReference type="Pfam" id="PF13895">
    <property type="entry name" value="Ig_2"/>
    <property type="match status" value="1"/>
</dbReference>
<feature type="domain" description="Ig-like" evidence="7">
    <location>
        <begin position="305"/>
        <end position="395"/>
    </location>
</feature>
<feature type="domain" description="Ig-like" evidence="7">
    <location>
        <begin position="491"/>
        <end position="580"/>
    </location>
</feature>
<dbReference type="InterPro" id="IPR007110">
    <property type="entry name" value="Ig-like_dom"/>
</dbReference>
<gene>
    <name evidence="8" type="ORF">PFLUV_G00087200</name>
</gene>
<evidence type="ECO:0000256" key="5">
    <source>
        <dbReference type="SAM" id="Phobius"/>
    </source>
</evidence>
<dbReference type="SMART" id="SM00408">
    <property type="entry name" value="IGc2"/>
    <property type="match status" value="8"/>
</dbReference>
<feature type="domain" description="Ig-like" evidence="7">
    <location>
        <begin position="400"/>
        <end position="484"/>
    </location>
</feature>
<name>A0A6A5EFN1_PERFL</name>
<feature type="domain" description="Ig-like" evidence="7">
    <location>
        <begin position="123"/>
        <end position="214"/>
    </location>
</feature>
<dbReference type="AlphaFoldDB" id="A0A6A5EFN1"/>
<evidence type="ECO:0000256" key="4">
    <source>
        <dbReference type="ARBA" id="ARBA00023319"/>
    </source>
</evidence>
<sequence length="922" mass="99530">METSVILLIILGAISGLSHGDGVLPDSVIAAVGGTAMFTTTVTPPETPFMIVTWSFFDSNIITSTTVNYTGPAYSDRITLFRSTGSLELRNLTLSDSGEYTITIIPNGAAQQRGNCRLDIHAPISNVVATLSSTDLVEFSSSVSLSCSSSGSSLSFLWLNDSSEVTANDRVQLTDGGSTLTIVNVTRYDQGPFKCHVFNPISNGTSDPVTNSISYGPENINLTLSPSQEYVQEGSDITLSCSAISKPSALIQWFLNGDMQSDTGPELRLMNIQMSQTGNYSCQAFNNKTLRSQTSQPSAVTVMAPVSNIKVNSSTTDILESSSSSVRLFCSSSGSSLSFLWLNDSSEVTASDRVQLTDGGSTLTIVNVTRYDQGPFRCHVFNHFSNCTSDPVNLLIIFGPENIDLTLSPSQEYYEEGSDIILKCSADSRPAAQFQWFLNGDLLFETGPELRLMNIQMSQSGNYSCQAFNNKTMKNQTSQTAAIAVVKSQVSNVVITPNTTYLSELSSSARLSCSSSGSSLSFLWLNDSSEVTASDRVQLTDGGSTLTIVNVTRYDQGPFRCHVFNNFSNYTSDPVKLYISFGPEKTHLKLSPSQEYFKEGSNINLMCSAVSRPAAQFQWFLNGDLLSDTGPELRLMNIQMSQSGNYSCQAVNNKTLRYETSQPAAVFVLTPVSNVVVTSNNTHLVEFSSSARLSCSSSGSSLSFLWLNSSSEVTASDRVQLTDGGSTLTIVNVTRYDQGPFRCNVLNGASSGISQPVNLFIQHGPDNVAITGPESVHVGDFTMLYCSTMSVPSSTFTWLYNGKPTSLHEAVYVIKSIKSLDSGTYTCSAINAATGLSQTVSHKLTVVDFSDCSLAAGRASFVTAGCLIIIATVCGTIVYGIRRKRVNNNYAAHQKEKLSVKENRSDVYKISVTSKNLSFFEA</sequence>
<dbReference type="Proteomes" id="UP000465112">
    <property type="component" value="Chromosome 7"/>
</dbReference>
<feature type="transmembrane region" description="Helical" evidence="5">
    <location>
        <begin position="859"/>
        <end position="881"/>
    </location>
</feature>
<dbReference type="InterPro" id="IPR052598">
    <property type="entry name" value="IgSF_CEA-related"/>
</dbReference>
<dbReference type="InterPro" id="IPR036179">
    <property type="entry name" value="Ig-like_dom_sf"/>
</dbReference>
<keyword evidence="9" id="KW-1185">Reference proteome</keyword>
<organism evidence="8 9">
    <name type="scientific">Perca fluviatilis</name>
    <name type="common">European perch</name>
    <dbReference type="NCBI Taxonomy" id="8168"/>
    <lineage>
        <taxon>Eukaryota</taxon>
        <taxon>Metazoa</taxon>
        <taxon>Chordata</taxon>
        <taxon>Craniata</taxon>
        <taxon>Vertebrata</taxon>
        <taxon>Euteleostomi</taxon>
        <taxon>Actinopterygii</taxon>
        <taxon>Neopterygii</taxon>
        <taxon>Teleostei</taxon>
        <taxon>Neoteleostei</taxon>
        <taxon>Acanthomorphata</taxon>
        <taxon>Eupercaria</taxon>
        <taxon>Perciformes</taxon>
        <taxon>Percoidei</taxon>
        <taxon>Percidae</taxon>
        <taxon>Percinae</taxon>
        <taxon>Perca</taxon>
    </lineage>
</organism>
<keyword evidence="5" id="KW-1133">Transmembrane helix</keyword>
<keyword evidence="1 6" id="KW-0732">Signal</keyword>
<feature type="chain" id="PRO_5025687236" description="Ig-like domain-containing protein" evidence="6">
    <location>
        <begin position="21"/>
        <end position="922"/>
    </location>
</feature>
<dbReference type="Pfam" id="PF13927">
    <property type="entry name" value="Ig_3"/>
    <property type="match status" value="3"/>
</dbReference>
<protein>
    <recommendedName>
        <fullName evidence="7">Ig-like domain-containing protein</fullName>
    </recommendedName>
</protein>
<feature type="domain" description="Ig-like" evidence="7">
    <location>
        <begin position="671"/>
        <end position="760"/>
    </location>
</feature>
<reference evidence="8 9" key="1">
    <citation type="submission" date="2019-06" db="EMBL/GenBank/DDBJ databases">
        <title>A chromosome-scale genome assembly of the European perch, Perca fluviatilis.</title>
        <authorList>
            <person name="Roques C."/>
            <person name="Zahm M."/>
            <person name="Cabau C."/>
            <person name="Klopp C."/>
            <person name="Bouchez O."/>
            <person name="Donnadieu C."/>
            <person name="Kuhl H."/>
            <person name="Gislard M."/>
            <person name="Guendouz S."/>
            <person name="Journot L."/>
            <person name="Haffray P."/>
            <person name="Bestin A."/>
            <person name="Morvezen R."/>
            <person name="Feron R."/>
            <person name="Wen M."/>
            <person name="Jouanno E."/>
            <person name="Herpin A."/>
            <person name="Schartl M."/>
            <person name="Postlethwait J."/>
            <person name="Schaerlinger B."/>
            <person name="Chardard D."/>
            <person name="Lecocq T."/>
            <person name="Poncet C."/>
            <person name="Jaffrelo L."/>
            <person name="Lampietro C."/>
            <person name="Guiguen Y."/>
        </authorList>
    </citation>
    <scope>NUCLEOTIDE SEQUENCE [LARGE SCALE GENOMIC DNA]</scope>
    <source>
        <tissue evidence="8">Blood</tissue>
    </source>
</reference>
<dbReference type="EMBL" id="VHII01000007">
    <property type="protein sequence ID" value="KAF1388147.1"/>
    <property type="molecule type" value="Genomic_DNA"/>
</dbReference>
<evidence type="ECO:0000256" key="6">
    <source>
        <dbReference type="SAM" id="SignalP"/>
    </source>
</evidence>
<dbReference type="InterPro" id="IPR003599">
    <property type="entry name" value="Ig_sub"/>
</dbReference>
<evidence type="ECO:0000313" key="8">
    <source>
        <dbReference type="EMBL" id="KAF1388147.1"/>
    </source>
</evidence>
<proteinExistence type="predicted"/>
<feature type="signal peptide" evidence="6">
    <location>
        <begin position="1"/>
        <end position="20"/>
    </location>
</feature>
<dbReference type="InterPro" id="IPR003598">
    <property type="entry name" value="Ig_sub2"/>
</dbReference>
<keyword evidence="2" id="KW-1015">Disulfide bond</keyword>
<dbReference type="InterPro" id="IPR013783">
    <property type="entry name" value="Ig-like_fold"/>
</dbReference>
<evidence type="ECO:0000313" key="9">
    <source>
        <dbReference type="Proteomes" id="UP000465112"/>
    </source>
</evidence>
<comment type="caution">
    <text evidence="8">The sequence shown here is derived from an EMBL/GenBank/DDBJ whole genome shotgun (WGS) entry which is preliminary data.</text>
</comment>
<dbReference type="InterPro" id="IPR013106">
    <property type="entry name" value="Ig_V-set"/>
</dbReference>
<dbReference type="PANTHER" id="PTHR44337:SF20">
    <property type="entry name" value="CARCINOEMBRYONIC ANTIGEN-RELATED CELL ADHESION MOLECULE 5-RELATED"/>
    <property type="match status" value="1"/>
</dbReference>
<evidence type="ECO:0000256" key="3">
    <source>
        <dbReference type="ARBA" id="ARBA00023180"/>
    </source>
</evidence>
<feature type="domain" description="Ig-like" evidence="7">
    <location>
        <begin position="217"/>
        <end position="301"/>
    </location>
</feature>